<evidence type="ECO:0000256" key="2">
    <source>
        <dbReference type="ARBA" id="ARBA00022857"/>
    </source>
</evidence>
<dbReference type="Gene3D" id="3.90.25.10">
    <property type="entry name" value="UDP-galactose 4-epimerase, domain 1"/>
    <property type="match status" value="1"/>
</dbReference>
<keyword evidence="2" id="KW-0521">NADP</keyword>
<dbReference type="PANTHER" id="PTHR42748:SF29">
    <property type="entry name" value="NMRA-LIKE DOMAIN-CONTAINING PROTEIN"/>
    <property type="match status" value="1"/>
</dbReference>
<dbReference type="PANTHER" id="PTHR42748">
    <property type="entry name" value="NITROGEN METABOLITE REPRESSION PROTEIN NMRA FAMILY MEMBER"/>
    <property type="match status" value="1"/>
</dbReference>
<dbReference type="SUPFAM" id="SSF51735">
    <property type="entry name" value="NAD(P)-binding Rossmann-fold domains"/>
    <property type="match status" value="1"/>
</dbReference>
<name>A0A6A6PRU4_9PEZI</name>
<organism evidence="4 5">
    <name type="scientific">Neohortaea acidophila</name>
    <dbReference type="NCBI Taxonomy" id="245834"/>
    <lineage>
        <taxon>Eukaryota</taxon>
        <taxon>Fungi</taxon>
        <taxon>Dikarya</taxon>
        <taxon>Ascomycota</taxon>
        <taxon>Pezizomycotina</taxon>
        <taxon>Dothideomycetes</taxon>
        <taxon>Dothideomycetidae</taxon>
        <taxon>Mycosphaerellales</taxon>
        <taxon>Teratosphaeriaceae</taxon>
        <taxon>Neohortaea</taxon>
    </lineage>
</organism>
<reference evidence="4" key="1">
    <citation type="journal article" date="2020" name="Stud. Mycol.">
        <title>101 Dothideomycetes genomes: a test case for predicting lifestyles and emergence of pathogens.</title>
        <authorList>
            <person name="Haridas S."/>
            <person name="Albert R."/>
            <person name="Binder M."/>
            <person name="Bloem J."/>
            <person name="Labutti K."/>
            <person name="Salamov A."/>
            <person name="Andreopoulos B."/>
            <person name="Baker S."/>
            <person name="Barry K."/>
            <person name="Bills G."/>
            <person name="Bluhm B."/>
            <person name="Cannon C."/>
            <person name="Castanera R."/>
            <person name="Culley D."/>
            <person name="Daum C."/>
            <person name="Ezra D."/>
            <person name="Gonzalez J."/>
            <person name="Henrissat B."/>
            <person name="Kuo A."/>
            <person name="Liang C."/>
            <person name="Lipzen A."/>
            <person name="Lutzoni F."/>
            <person name="Magnuson J."/>
            <person name="Mondo S."/>
            <person name="Nolan M."/>
            <person name="Ohm R."/>
            <person name="Pangilinan J."/>
            <person name="Park H.-J."/>
            <person name="Ramirez L."/>
            <person name="Alfaro M."/>
            <person name="Sun H."/>
            <person name="Tritt A."/>
            <person name="Yoshinaga Y."/>
            <person name="Zwiers L.-H."/>
            <person name="Turgeon B."/>
            <person name="Goodwin S."/>
            <person name="Spatafora J."/>
            <person name="Crous P."/>
            <person name="Grigoriev I."/>
        </authorList>
    </citation>
    <scope>NUCLEOTIDE SEQUENCE</scope>
    <source>
        <strain evidence="4">CBS 113389</strain>
    </source>
</reference>
<protein>
    <recommendedName>
        <fullName evidence="3">NmrA-like domain-containing protein</fullName>
    </recommendedName>
</protein>
<evidence type="ECO:0000313" key="5">
    <source>
        <dbReference type="Proteomes" id="UP000799767"/>
    </source>
</evidence>
<dbReference type="InterPro" id="IPR051164">
    <property type="entry name" value="NmrA-like_oxidored"/>
</dbReference>
<evidence type="ECO:0000256" key="1">
    <source>
        <dbReference type="ARBA" id="ARBA00006328"/>
    </source>
</evidence>
<proteinExistence type="inferred from homology"/>
<dbReference type="RefSeq" id="XP_033588763.1">
    <property type="nucleotide sequence ID" value="XM_033737394.1"/>
</dbReference>
<gene>
    <name evidence="4" type="ORF">BDY17DRAFT_325675</name>
</gene>
<comment type="similarity">
    <text evidence="1">Belongs to the NmrA-type oxidoreductase family.</text>
</comment>
<dbReference type="Proteomes" id="UP000799767">
    <property type="component" value="Unassembled WGS sequence"/>
</dbReference>
<dbReference type="OrthoDB" id="3358371at2759"/>
<keyword evidence="5" id="KW-1185">Reference proteome</keyword>
<dbReference type="GeneID" id="54478396"/>
<dbReference type="InterPro" id="IPR008030">
    <property type="entry name" value="NmrA-like"/>
</dbReference>
<dbReference type="InterPro" id="IPR036291">
    <property type="entry name" value="NAD(P)-bd_dom_sf"/>
</dbReference>
<dbReference type="GO" id="GO:0005634">
    <property type="term" value="C:nucleus"/>
    <property type="evidence" value="ECO:0007669"/>
    <property type="project" value="TreeGrafter"/>
</dbReference>
<sequence length="312" mass="33963">MSTTKKTIAVVGATGNQGSSVARTFLALSNWNVRCLTRDPSKPIAKELASLGAEFITADLSDRSSLAKAFDSVHAIFLNTDFWQTWRPAKAAADAAGQGFEVASATAFEVETSQRKNVADAAAAVPTLERLIVSTLPSVEKASKGKYRRSMHSQAKAWVVDYIVDELPELAKKTSYIILGAYHDNALVLPREDPSSGKYVLALPFEKGHKMPIINAKQSTGRFVRALVEDEQAGKFLLAYDTYPTFEEVVKDWAKVNGKEVMYVKVSIDDIRTKSGLTDEHLEPLAAFAEGASYTAGIEGVVEPHHLVNKGE</sequence>
<dbReference type="Gene3D" id="3.40.50.720">
    <property type="entry name" value="NAD(P)-binding Rossmann-like Domain"/>
    <property type="match status" value="1"/>
</dbReference>
<feature type="domain" description="NmrA-like" evidence="3">
    <location>
        <begin position="4"/>
        <end position="273"/>
    </location>
</feature>
<dbReference type="Pfam" id="PF05368">
    <property type="entry name" value="NmrA"/>
    <property type="match status" value="1"/>
</dbReference>
<dbReference type="AlphaFoldDB" id="A0A6A6PRU4"/>
<dbReference type="EMBL" id="MU001637">
    <property type="protein sequence ID" value="KAF2482193.1"/>
    <property type="molecule type" value="Genomic_DNA"/>
</dbReference>
<accession>A0A6A6PRU4</accession>
<evidence type="ECO:0000313" key="4">
    <source>
        <dbReference type="EMBL" id="KAF2482193.1"/>
    </source>
</evidence>
<evidence type="ECO:0000259" key="3">
    <source>
        <dbReference type="Pfam" id="PF05368"/>
    </source>
</evidence>